<reference evidence="2 3" key="1">
    <citation type="submission" date="2024-02" db="EMBL/GenBank/DDBJ databases">
        <authorList>
            <person name="Chen Y."/>
            <person name="Shah S."/>
            <person name="Dougan E. K."/>
            <person name="Thang M."/>
            <person name="Chan C."/>
        </authorList>
    </citation>
    <scope>NUCLEOTIDE SEQUENCE [LARGE SCALE GENOMIC DNA]</scope>
</reference>
<feature type="signal peptide" evidence="1">
    <location>
        <begin position="1"/>
        <end position="20"/>
    </location>
</feature>
<evidence type="ECO:0000313" key="3">
    <source>
        <dbReference type="Proteomes" id="UP001642464"/>
    </source>
</evidence>
<protein>
    <submittedName>
        <fullName evidence="2">Uncharacterized protein</fullName>
    </submittedName>
</protein>
<evidence type="ECO:0000313" key="2">
    <source>
        <dbReference type="EMBL" id="CAK9092455.1"/>
    </source>
</evidence>
<accession>A0ABP0QYH8</accession>
<evidence type="ECO:0000256" key="1">
    <source>
        <dbReference type="SAM" id="SignalP"/>
    </source>
</evidence>
<keyword evidence="3" id="KW-1185">Reference proteome</keyword>
<dbReference type="Proteomes" id="UP001642464">
    <property type="component" value="Unassembled WGS sequence"/>
</dbReference>
<organism evidence="2 3">
    <name type="scientific">Durusdinium trenchii</name>
    <dbReference type="NCBI Taxonomy" id="1381693"/>
    <lineage>
        <taxon>Eukaryota</taxon>
        <taxon>Sar</taxon>
        <taxon>Alveolata</taxon>
        <taxon>Dinophyceae</taxon>
        <taxon>Suessiales</taxon>
        <taxon>Symbiodiniaceae</taxon>
        <taxon>Durusdinium</taxon>
    </lineage>
</organism>
<keyword evidence="1" id="KW-0732">Signal</keyword>
<sequence>MVRGRGLLFLLSAGLCFVGMKEPPRRSTLGAPRKGWADKDWNWGSPFGTAHDEAMALRERLDTREQRETWLKRLESGQVDVEEMKLALGLRIQHAARQGLDGDGAGWALMQDMAACKYEGSDGQKLLKEDLDQLTKVITGTSSSSSVESSGASALMSMRFLEGGL</sequence>
<proteinExistence type="predicted"/>
<feature type="chain" id="PRO_5045749971" evidence="1">
    <location>
        <begin position="21"/>
        <end position="165"/>
    </location>
</feature>
<name>A0ABP0QYH8_9DINO</name>
<gene>
    <name evidence="2" type="ORF">SCF082_LOCUS43508</name>
</gene>
<dbReference type="EMBL" id="CAXAMM010040318">
    <property type="protein sequence ID" value="CAK9092455.1"/>
    <property type="molecule type" value="Genomic_DNA"/>
</dbReference>
<comment type="caution">
    <text evidence="2">The sequence shown here is derived from an EMBL/GenBank/DDBJ whole genome shotgun (WGS) entry which is preliminary data.</text>
</comment>